<dbReference type="Pfam" id="PF13899">
    <property type="entry name" value="Thioredoxin_7"/>
    <property type="match status" value="1"/>
</dbReference>
<accession>A0ABP7D666</accession>
<feature type="transmembrane region" description="Helical" evidence="6">
    <location>
        <begin position="331"/>
        <end position="357"/>
    </location>
</feature>
<feature type="chain" id="PRO_5045436366" evidence="7">
    <location>
        <begin position="21"/>
        <end position="685"/>
    </location>
</feature>
<dbReference type="PANTHER" id="PTHR32234:SF3">
    <property type="entry name" value="SUPPRESSION OF COPPER SENSITIVITY PROTEIN"/>
    <property type="match status" value="1"/>
</dbReference>
<dbReference type="Gene3D" id="3.40.30.10">
    <property type="entry name" value="Glutaredoxin"/>
    <property type="match status" value="1"/>
</dbReference>
<feature type="transmembrane region" description="Helical" evidence="6">
    <location>
        <begin position="289"/>
        <end position="310"/>
    </location>
</feature>
<keyword evidence="4 6" id="KW-1133">Transmembrane helix</keyword>
<keyword evidence="11" id="KW-1185">Reference proteome</keyword>
<feature type="transmembrane region" description="Helical" evidence="6">
    <location>
        <begin position="369"/>
        <end position="391"/>
    </location>
</feature>
<name>A0ABP7D666_9GAMM</name>
<evidence type="ECO:0000256" key="1">
    <source>
        <dbReference type="ARBA" id="ARBA00004141"/>
    </source>
</evidence>
<dbReference type="InterPro" id="IPR003834">
    <property type="entry name" value="Cyt_c_assmbl_TM_dom"/>
</dbReference>
<feature type="transmembrane region" description="Helical" evidence="6">
    <location>
        <begin position="535"/>
        <end position="556"/>
    </location>
</feature>
<dbReference type="Proteomes" id="UP001501479">
    <property type="component" value="Unassembled WGS sequence"/>
</dbReference>
<evidence type="ECO:0000256" key="2">
    <source>
        <dbReference type="ARBA" id="ARBA00022692"/>
    </source>
</evidence>
<dbReference type="InterPro" id="IPR036249">
    <property type="entry name" value="Thioredoxin-like_sf"/>
</dbReference>
<comment type="caution">
    <text evidence="10">The sequence shown here is derived from an EMBL/GenBank/DDBJ whole genome shotgun (WGS) entry which is preliminary data.</text>
</comment>
<feature type="signal peptide" evidence="7">
    <location>
        <begin position="1"/>
        <end position="20"/>
    </location>
</feature>
<dbReference type="InterPro" id="IPR035671">
    <property type="entry name" value="DsbD_gamma"/>
</dbReference>
<protein>
    <submittedName>
        <fullName evidence="10">Protein-disulfide reductase DsbD family protein</fullName>
    </submittedName>
</protein>
<dbReference type="InterPro" id="IPR028250">
    <property type="entry name" value="DsbDN"/>
</dbReference>
<keyword evidence="7" id="KW-0732">Signal</keyword>
<feature type="transmembrane region" description="Helical" evidence="6">
    <location>
        <begin position="412"/>
        <end position="439"/>
    </location>
</feature>
<dbReference type="Pfam" id="PF11412">
    <property type="entry name" value="DsbD_N"/>
    <property type="match status" value="1"/>
</dbReference>
<dbReference type="PANTHER" id="PTHR32234">
    <property type="entry name" value="THIOL:DISULFIDE INTERCHANGE PROTEIN DSBD"/>
    <property type="match status" value="1"/>
</dbReference>
<feature type="domain" description="Thiol:disulfide interchange protein DsbD N-terminal" evidence="9">
    <location>
        <begin position="50"/>
        <end position="153"/>
    </location>
</feature>
<sequence length="685" mass="74836">MIRIFSFFILLLATALPLQAADTGWLQAPEHPPVQVRLVQTGPYDAVNNYYPALLQVRLQDDWKTYWRSPGEGGIAPRLEWPSSKNLLSVNWQWPLPERFTLLGVETQGYRHEVDFPLQLTPADAGKPATFEGLLTLPSCTTICVLTEYSLQLPLDPQMAADETLNHHYQQAVSRVPRAASLVQAESLVWDPAAKQLDISLTNPRGWQQPAVYVDELDSSIFSQPRLTVNDTRLQARFKVGSWDPELNLADQVVVITATDQGLAEELAGAITRGTLPPVVATAPPLSLVLLYALLGGLILNIMPCVLPVLGLKLNGLLLGHRSRADVRRPLLWSALGIMLSFWALAGFMLVLTWSGAQLGWGIQFQQPGFIGFMLLVTALFSLNLFGLFELRLPTAMSTWLATRPGHGNGGHLLQGMFATLLATPCSAPFLGTAVAVALASSPLVLIAIFTGLGLGMALPWLVLALFPGVISALPRPGPWMIRVKWLFGLMLLATSLWLLSLLQSTLGNATTLVLTAILIVLPLWSLLRHYGSRGLMFGLAGIMLLGAAGGVGALMTQSRWVSPVTDELDWQPLDPARIEREVAAGKRVFIDITADWCITCQANKIGVVLRDPVYSALQEEDMVLMRGDWTRPDAAITDYLRANQRAGIPFNQVFGPGLPQGKALEVLLTTDKVIEALNESRNKS</sequence>
<feature type="domain" description="Cytochrome C biogenesis protein transmembrane" evidence="8">
    <location>
        <begin position="288"/>
        <end position="501"/>
    </location>
</feature>
<dbReference type="SUPFAM" id="SSF52833">
    <property type="entry name" value="Thioredoxin-like"/>
    <property type="match status" value="1"/>
</dbReference>
<keyword evidence="3" id="KW-0201">Cytochrome c-type biogenesis</keyword>
<evidence type="ECO:0000259" key="9">
    <source>
        <dbReference type="Pfam" id="PF11412"/>
    </source>
</evidence>
<gene>
    <name evidence="10" type="ORF">GCM10022421_02950</name>
</gene>
<dbReference type="Pfam" id="PF02683">
    <property type="entry name" value="DsbD_TM"/>
    <property type="match status" value="1"/>
</dbReference>
<feature type="transmembrane region" description="Helical" evidence="6">
    <location>
        <begin position="445"/>
        <end position="474"/>
    </location>
</feature>
<evidence type="ECO:0000256" key="4">
    <source>
        <dbReference type="ARBA" id="ARBA00022989"/>
    </source>
</evidence>
<comment type="subcellular location">
    <subcellularLocation>
        <location evidence="1">Membrane</location>
        <topology evidence="1">Multi-pass membrane protein</topology>
    </subcellularLocation>
</comment>
<evidence type="ECO:0000259" key="8">
    <source>
        <dbReference type="Pfam" id="PF02683"/>
    </source>
</evidence>
<keyword evidence="2 6" id="KW-0812">Transmembrane</keyword>
<evidence type="ECO:0000256" key="7">
    <source>
        <dbReference type="SAM" id="SignalP"/>
    </source>
</evidence>
<evidence type="ECO:0000256" key="6">
    <source>
        <dbReference type="SAM" id="Phobius"/>
    </source>
</evidence>
<evidence type="ECO:0000313" key="11">
    <source>
        <dbReference type="Proteomes" id="UP001501479"/>
    </source>
</evidence>
<dbReference type="CDD" id="cd02953">
    <property type="entry name" value="DsbDgamma"/>
    <property type="match status" value="1"/>
</dbReference>
<dbReference type="RefSeq" id="WP_344961705.1">
    <property type="nucleotide sequence ID" value="NZ_BAABDS010000004.1"/>
</dbReference>
<evidence type="ECO:0000313" key="10">
    <source>
        <dbReference type="EMBL" id="GAA3699968.1"/>
    </source>
</evidence>
<evidence type="ECO:0000256" key="5">
    <source>
        <dbReference type="ARBA" id="ARBA00023136"/>
    </source>
</evidence>
<evidence type="ECO:0000256" key="3">
    <source>
        <dbReference type="ARBA" id="ARBA00022748"/>
    </source>
</evidence>
<feature type="transmembrane region" description="Helical" evidence="6">
    <location>
        <begin position="486"/>
        <end position="504"/>
    </location>
</feature>
<organism evidence="10 11">
    <name type="scientific">Oceanisphaera sediminis</name>
    <dbReference type="NCBI Taxonomy" id="981381"/>
    <lineage>
        <taxon>Bacteria</taxon>
        <taxon>Pseudomonadati</taxon>
        <taxon>Pseudomonadota</taxon>
        <taxon>Gammaproteobacteria</taxon>
        <taxon>Aeromonadales</taxon>
        <taxon>Aeromonadaceae</taxon>
        <taxon>Oceanisphaera</taxon>
    </lineage>
</organism>
<proteinExistence type="predicted"/>
<keyword evidence="5 6" id="KW-0472">Membrane</keyword>
<feature type="transmembrane region" description="Helical" evidence="6">
    <location>
        <begin position="510"/>
        <end position="528"/>
    </location>
</feature>
<reference evidence="11" key="1">
    <citation type="journal article" date="2019" name="Int. J. Syst. Evol. Microbiol.">
        <title>The Global Catalogue of Microorganisms (GCM) 10K type strain sequencing project: providing services to taxonomists for standard genome sequencing and annotation.</title>
        <authorList>
            <consortium name="The Broad Institute Genomics Platform"/>
            <consortium name="The Broad Institute Genome Sequencing Center for Infectious Disease"/>
            <person name="Wu L."/>
            <person name="Ma J."/>
        </authorList>
    </citation>
    <scope>NUCLEOTIDE SEQUENCE [LARGE SCALE GENOMIC DNA]</scope>
    <source>
        <strain evidence="11">JCM 17329</strain>
    </source>
</reference>
<dbReference type="EMBL" id="BAABDS010000004">
    <property type="protein sequence ID" value="GAA3699968.1"/>
    <property type="molecule type" value="Genomic_DNA"/>
</dbReference>